<dbReference type="Proteomes" id="UP000799436">
    <property type="component" value="Unassembled WGS sequence"/>
</dbReference>
<gene>
    <name evidence="1" type="ORF">EJ03DRAFT_354503</name>
</gene>
<keyword evidence="2" id="KW-1185">Reference proteome</keyword>
<organism evidence="1 2">
    <name type="scientific">Teratosphaeria nubilosa</name>
    <dbReference type="NCBI Taxonomy" id="161662"/>
    <lineage>
        <taxon>Eukaryota</taxon>
        <taxon>Fungi</taxon>
        <taxon>Dikarya</taxon>
        <taxon>Ascomycota</taxon>
        <taxon>Pezizomycotina</taxon>
        <taxon>Dothideomycetes</taxon>
        <taxon>Dothideomycetidae</taxon>
        <taxon>Mycosphaerellales</taxon>
        <taxon>Teratosphaeriaceae</taxon>
        <taxon>Teratosphaeria</taxon>
    </lineage>
</organism>
<reference evidence="1" key="1">
    <citation type="journal article" date="2020" name="Stud. Mycol.">
        <title>101 Dothideomycetes genomes: a test case for predicting lifestyles and emergence of pathogens.</title>
        <authorList>
            <person name="Haridas S."/>
            <person name="Albert R."/>
            <person name="Binder M."/>
            <person name="Bloem J."/>
            <person name="Labutti K."/>
            <person name="Salamov A."/>
            <person name="Andreopoulos B."/>
            <person name="Baker S."/>
            <person name="Barry K."/>
            <person name="Bills G."/>
            <person name="Bluhm B."/>
            <person name="Cannon C."/>
            <person name="Castanera R."/>
            <person name="Culley D."/>
            <person name="Daum C."/>
            <person name="Ezra D."/>
            <person name="Gonzalez J."/>
            <person name="Henrissat B."/>
            <person name="Kuo A."/>
            <person name="Liang C."/>
            <person name="Lipzen A."/>
            <person name="Lutzoni F."/>
            <person name="Magnuson J."/>
            <person name="Mondo S."/>
            <person name="Nolan M."/>
            <person name="Ohm R."/>
            <person name="Pangilinan J."/>
            <person name="Park H.-J."/>
            <person name="Ramirez L."/>
            <person name="Alfaro M."/>
            <person name="Sun H."/>
            <person name="Tritt A."/>
            <person name="Yoshinaga Y."/>
            <person name="Zwiers L.-H."/>
            <person name="Turgeon B."/>
            <person name="Goodwin S."/>
            <person name="Spatafora J."/>
            <person name="Crous P."/>
            <person name="Grigoriev I."/>
        </authorList>
    </citation>
    <scope>NUCLEOTIDE SEQUENCE</scope>
    <source>
        <strain evidence="1">CBS 116005</strain>
    </source>
</reference>
<name>A0A6G1KZP3_9PEZI</name>
<proteinExistence type="predicted"/>
<protein>
    <submittedName>
        <fullName evidence="1">Uncharacterized protein</fullName>
    </submittedName>
</protein>
<accession>A0A6G1KZP3</accession>
<dbReference type="OrthoDB" id="3887326at2759"/>
<evidence type="ECO:0000313" key="2">
    <source>
        <dbReference type="Proteomes" id="UP000799436"/>
    </source>
</evidence>
<dbReference type="EMBL" id="ML995883">
    <property type="protein sequence ID" value="KAF2765802.1"/>
    <property type="molecule type" value="Genomic_DNA"/>
</dbReference>
<sequence length="190" mass="21308">MCPPERPSPDAYDDNTQVHGHFSKTPGLTPIPRGHFYNNKDSKRSVAFNIKCEVRRIYAKFSLERCHNHGLFFAGSPYWTQAPDRDKTMLLVVELTARDIKRWRDIDDDARRILRLYDLGGIHGKDGFSLEASALMSADAGTAELANFSAMGPLFDEPTSATQGLRLHGQIFPEWRGEVGAEENVDLSAN</sequence>
<evidence type="ECO:0000313" key="1">
    <source>
        <dbReference type="EMBL" id="KAF2765802.1"/>
    </source>
</evidence>
<dbReference type="AlphaFoldDB" id="A0A6G1KZP3"/>